<gene>
    <name evidence="5" type="primary">rpsB</name>
    <name evidence="6" type="ORF">A2729_02045</name>
</gene>
<dbReference type="InterPro" id="IPR005706">
    <property type="entry name" value="Ribosomal_uS2_bac/mit/plastid"/>
</dbReference>
<evidence type="ECO:0000256" key="3">
    <source>
        <dbReference type="ARBA" id="ARBA00023274"/>
    </source>
</evidence>
<dbReference type="AlphaFoldDB" id="A0A1G1XWD3"/>
<reference evidence="6 7" key="1">
    <citation type="journal article" date="2016" name="Nat. Commun.">
        <title>Thousands of microbial genomes shed light on interconnected biogeochemical processes in an aquifer system.</title>
        <authorList>
            <person name="Anantharaman K."/>
            <person name="Brown C.T."/>
            <person name="Hug L.A."/>
            <person name="Sharon I."/>
            <person name="Castelle C.J."/>
            <person name="Probst A.J."/>
            <person name="Thomas B.C."/>
            <person name="Singh A."/>
            <person name="Wilkins M.J."/>
            <person name="Karaoz U."/>
            <person name="Brodie E.L."/>
            <person name="Williams K.H."/>
            <person name="Hubbard S.S."/>
            <person name="Banfield J.F."/>
        </authorList>
    </citation>
    <scope>NUCLEOTIDE SEQUENCE [LARGE SCALE GENOMIC DNA]</scope>
</reference>
<dbReference type="PROSITE" id="PS00962">
    <property type="entry name" value="RIBOSOMAL_S2_1"/>
    <property type="match status" value="1"/>
</dbReference>
<evidence type="ECO:0000256" key="2">
    <source>
        <dbReference type="ARBA" id="ARBA00022980"/>
    </source>
</evidence>
<sequence length="242" mass="27194">MSSVPDLLTLLKAGAHFGHQLSRRNPKMEPYIFTSKGGFHIINLEKTQEMLAEAAAFIKKLVANGGIILFLGTKKQAQPIITRYAKDCNMPFVTERWLGGTFTNFSEITRMVRRFTELKKRKVSGQLEKYTKKERLDFDKEIEKMERMVGGIENLSRIPDAIYVCDVKKEKTAVDEAIKKNIPVVAICDTNVNPDKINYVIPANDDSVKSLDLITSSIAQAVKAGLKEKEEKVKEAKATVSK</sequence>
<dbReference type="GO" id="GO:0022627">
    <property type="term" value="C:cytosolic small ribosomal subunit"/>
    <property type="evidence" value="ECO:0007669"/>
    <property type="project" value="TreeGrafter"/>
</dbReference>
<keyword evidence="2 5" id="KW-0689">Ribosomal protein</keyword>
<dbReference type="Gene3D" id="3.40.50.10490">
    <property type="entry name" value="Glucose-6-phosphate isomerase like protein, domain 1"/>
    <property type="match status" value="1"/>
</dbReference>
<comment type="similarity">
    <text evidence="1 5">Belongs to the universal ribosomal protein uS2 family.</text>
</comment>
<evidence type="ECO:0000256" key="4">
    <source>
        <dbReference type="ARBA" id="ARBA00035256"/>
    </source>
</evidence>
<keyword evidence="3 5" id="KW-0687">Ribonucleoprotein</keyword>
<proteinExistence type="inferred from homology"/>
<evidence type="ECO:0000313" key="7">
    <source>
        <dbReference type="Proteomes" id="UP000178930"/>
    </source>
</evidence>
<dbReference type="InterPro" id="IPR023591">
    <property type="entry name" value="Ribosomal_uS2_flav_dom_sf"/>
</dbReference>
<dbReference type="STRING" id="1797532.A2729_02045"/>
<dbReference type="SUPFAM" id="SSF52313">
    <property type="entry name" value="Ribosomal protein S2"/>
    <property type="match status" value="1"/>
</dbReference>
<dbReference type="NCBIfam" id="TIGR01011">
    <property type="entry name" value="rpsB_bact"/>
    <property type="match status" value="1"/>
</dbReference>
<dbReference type="Pfam" id="PF00318">
    <property type="entry name" value="Ribosomal_S2"/>
    <property type="match status" value="1"/>
</dbReference>
<dbReference type="Proteomes" id="UP000178930">
    <property type="component" value="Unassembled WGS sequence"/>
</dbReference>
<dbReference type="PANTHER" id="PTHR12534">
    <property type="entry name" value="30S RIBOSOMAL PROTEIN S2 PROKARYOTIC AND ORGANELLAR"/>
    <property type="match status" value="1"/>
</dbReference>
<organism evidence="6 7">
    <name type="scientific">Candidatus Buchananbacteria bacterium RIFCSPHIGHO2_01_FULL_39_14</name>
    <dbReference type="NCBI Taxonomy" id="1797532"/>
    <lineage>
        <taxon>Bacteria</taxon>
        <taxon>Candidatus Buchananiibacteriota</taxon>
    </lineage>
</organism>
<evidence type="ECO:0000313" key="6">
    <source>
        <dbReference type="EMBL" id="OGY44423.1"/>
    </source>
</evidence>
<evidence type="ECO:0000256" key="1">
    <source>
        <dbReference type="ARBA" id="ARBA00006242"/>
    </source>
</evidence>
<dbReference type="CDD" id="cd01425">
    <property type="entry name" value="RPS2"/>
    <property type="match status" value="1"/>
</dbReference>
<name>A0A1G1XWD3_9BACT</name>
<comment type="caution">
    <text evidence="6">The sequence shown here is derived from an EMBL/GenBank/DDBJ whole genome shotgun (WGS) entry which is preliminary data.</text>
</comment>
<dbReference type="GO" id="GO:0003735">
    <property type="term" value="F:structural constituent of ribosome"/>
    <property type="evidence" value="ECO:0007669"/>
    <property type="project" value="InterPro"/>
</dbReference>
<dbReference type="HAMAP" id="MF_00291_B">
    <property type="entry name" value="Ribosomal_uS2_B"/>
    <property type="match status" value="1"/>
</dbReference>
<dbReference type="InterPro" id="IPR001865">
    <property type="entry name" value="Ribosomal_uS2"/>
</dbReference>
<dbReference type="PRINTS" id="PR00395">
    <property type="entry name" value="RIBOSOMALS2"/>
</dbReference>
<dbReference type="EMBL" id="MHIB01000016">
    <property type="protein sequence ID" value="OGY44423.1"/>
    <property type="molecule type" value="Genomic_DNA"/>
</dbReference>
<dbReference type="GO" id="GO:0006412">
    <property type="term" value="P:translation"/>
    <property type="evidence" value="ECO:0007669"/>
    <property type="project" value="UniProtKB-UniRule"/>
</dbReference>
<accession>A0A1G1XWD3</accession>
<dbReference type="InterPro" id="IPR018130">
    <property type="entry name" value="Ribosomal_uS2_CS"/>
</dbReference>
<dbReference type="PANTHER" id="PTHR12534:SF0">
    <property type="entry name" value="SMALL RIBOSOMAL SUBUNIT PROTEIN US2M"/>
    <property type="match status" value="1"/>
</dbReference>
<evidence type="ECO:0000256" key="5">
    <source>
        <dbReference type="HAMAP-Rule" id="MF_00291"/>
    </source>
</evidence>
<protein>
    <recommendedName>
        <fullName evidence="4 5">Small ribosomal subunit protein uS2</fullName>
    </recommendedName>
</protein>
<dbReference type="Gene3D" id="1.10.287.610">
    <property type="entry name" value="Helix hairpin bin"/>
    <property type="match status" value="1"/>
</dbReference>